<dbReference type="EMBL" id="CP015607">
    <property type="protein sequence ID" value="APT44940.1"/>
    <property type="molecule type" value="Genomic_DNA"/>
</dbReference>
<dbReference type="GO" id="GO:0008237">
    <property type="term" value="F:metallopeptidase activity"/>
    <property type="evidence" value="ECO:0007669"/>
    <property type="project" value="UniProtKB-KW"/>
</dbReference>
<organism evidence="15 16">
    <name type="scientific">Bacillus safensis</name>
    <dbReference type="NCBI Taxonomy" id="561879"/>
    <lineage>
        <taxon>Bacteria</taxon>
        <taxon>Bacillati</taxon>
        <taxon>Bacillota</taxon>
        <taxon>Bacilli</taxon>
        <taxon>Bacillales</taxon>
        <taxon>Bacillaceae</taxon>
        <taxon>Bacillus</taxon>
    </lineage>
</organism>
<comment type="cofactor">
    <cofactor evidence="1">
        <name>Zn(2+)</name>
        <dbReference type="ChEBI" id="CHEBI:29105"/>
    </cofactor>
</comment>
<keyword evidence="6 13" id="KW-0812">Transmembrane</keyword>
<gene>
    <name evidence="15" type="ORF">BSA145_02760</name>
</gene>
<evidence type="ECO:0000256" key="6">
    <source>
        <dbReference type="ARBA" id="ARBA00022692"/>
    </source>
</evidence>
<dbReference type="Proteomes" id="UP000185426">
    <property type="component" value="Chromosome"/>
</dbReference>
<dbReference type="AlphaFoldDB" id="A0A1L6ZEL1"/>
<name>A0A1L6ZEL1_BACIA</name>
<evidence type="ECO:0000256" key="5">
    <source>
        <dbReference type="ARBA" id="ARBA00022670"/>
    </source>
</evidence>
<dbReference type="InterPro" id="IPR052348">
    <property type="entry name" value="Metallopeptidase_M50B"/>
</dbReference>
<dbReference type="CDD" id="cd06158">
    <property type="entry name" value="S2P-M50_like_1"/>
    <property type="match status" value="1"/>
</dbReference>
<dbReference type="InterPro" id="IPR044537">
    <property type="entry name" value="Rip2-like"/>
</dbReference>
<keyword evidence="5 15" id="KW-0645">Protease</keyword>
<keyword evidence="10 13" id="KW-1133">Transmembrane helix</keyword>
<evidence type="ECO:0000256" key="8">
    <source>
        <dbReference type="ARBA" id="ARBA00022801"/>
    </source>
</evidence>
<evidence type="ECO:0000256" key="2">
    <source>
        <dbReference type="ARBA" id="ARBA00004651"/>
    </source>
</evidence>
<reference evidence="15 16" key="1">
    <citation type="submission" date="2016-05" db="EMBL/GenBank/DDBJ databases">
        <title>Complete Genome and Methylome Analysis of Psychrotrophic Bacterial Isolates from Antarctic Lake Untersee.</title>
        <authorList>
            <person name="Fomenkov A."/>
            <person name="Akimov V.N."/>
            <person name="Vasilyeva L.V."/>
            <person name="Andersen D."/>
            <person name="Vincze T."/>
            <person name="Roberts R.J."/>
        </authorList>
    </citation>
    <scope>NUCLEOTIDE SEQUENCE [LARGE SCALE GENOMIC DNA]</scope>
    <source>
        <strain evidence="15 16">U14-5</strain>
    </source>
</reference>
<dbReference type="Pfam" id="PF02163">
    <property type="entry name" value="Peptidase_M50"/>
    <property type="match status" value="2"/>
</dbReference>
<dbReference type="InterPro" id="IPR008915">
    <property type="entry name" value="Peptidase_M50"/>
</dbReference>
<evidence type="ECO:0000313" key="16">
    <source>
        <dbReference type="Proteomes" id="UP000185426"/>
    </source>
</evidence>
<feature type="domain" description="Peptidase M50" evidence="14">
    <location>
        <begin position="129"/>
        <end position="189"/>
    </location>
</feature>
<feature type="transmembrane region" description="Helical" evidence="13">
    <location>
        <begin position="58"/>
        <end position="77"/>
    </location>
</feature>
<feature type="transmembrane region" description="Helical" evidence="13">
    <location>
        <begin position="134"/>
        <end position="151"/>
    </location>
</feature>
<feature type="transmembrane region" description="Helical" evidence="13">
    <location>
        <begin position="89"/>
        <end position="114"/>
    </location>
</feature>
<keyword evidence="7" id="KW-0479">Metal-binding</keyword>
<sequence>MPLNQFLVYPLELIPYVAITLVVAFTMHELAHAYVAYRLGDPTAKNQGRLTLNPLKHLDVFGTILIFVAGFGWARPVPVNRYHFKKPRLAGICVSIAGPLSNLVLAFLGFFVYVLLQKFGGEWIMRFEPGIDNFFLIFINLNVILFLFNLLPLPPLDGYRIIEDVVSPRIRAKMTQFEQYGIIIFLIFVITPLGQFVFGPLIGMRDQIIHWFNLILKPLL</sequence>
<comment type="similarity">
    <text evidence="3">Belongs to the peptidase M50B family.</text>
</comment>
<keyword evidence="4" id="KW-1003">Cell membrane</keyword>
<evidence type="ECO:0000256" key="11">
    <source>
        <dbReference type="ARBA" id="ARBA00023049"/>
    </source>
</evidence>
<evidence type="ECO:0000256" key="12">
    <source>
        <dbReference type="ARBA" id="ARBA00023136"/>
    </source>
</evidence>
<dbReference type="GO" id="GO:0005886">
    <property type="term" value="C:plasma membrane"/>
    <property type="evidence" value="ECO:0007669"/>
    <property type="project" value="UniProtKB-SubCell"/>
</dbReference>
<evidence type="ECO:0000259" key="14">
    <source>
        <dbReference type="Pfam" id="PF02163"/>
    </source>
</evidence>
<protein>
    <submittedName>
        <fullName evidence="15">Zinc metalloprotease</fullName>
    </submittedName>
</protein>
<dbReference type="PANTHER" id="PTHR35864">
    <property type="entry name" value="ZINC METALLOPROTEASE MJ0611-RELATED"/>
    <property type="match status" value="1"/>
</dbReference>
<evidence type="ECO:0000256" key="1">
    <source>
        <dbReference type="ARBA" id="ARBA00001947"/>
    </source>
</evidence>
<keyword evidence="11 15" id="KW-0482">Metalloprotease</keyword>
<evidence type="ECO:0000256" key="10">
    <source>
        <dbReference type="ARBA" id="ARBA00022989"/>
    </source>
</evidence>
<evidence type="ECO:0000256" key="13">
    <source>
        <dbReference type="SAM" id="Phobius"/>
    </source>
</evidence>
<evidence type="ECO:0000256" key="4">
    <source>
        <dbReference type="ARBA" id="ARBA00022475"/>
    </source>
</evidence>
<comment type="subcellular location">
    <subcellularLocation>
        <location evidence="2">Cell membrane</location>
        <topology evidence="2">Multi-pass membrane protein</topology>
    </subcellularLocation>
</comment>
<keyword evidence="8" id="KW-0378">Hydrolase</keyword>
<feature type="transmembrane region" description="Helical" evidence="13">
    <location>
        <begin position="13"/>
        <end position="37"/>
    </location>
</feature>
<evidence type="ECO:0000256" key="9">
    <source>
        <dbReference type="ARBA" id="ARBA00022833"/>
    </source>
</evidence>
<dbReference type="PANTHER" id="PTHR35864:SF1">
    <property type="entry name" value="ZINC METALLOPROTEASE YWHC-RELATED"/>
    <property type="match status" value="1"/>
</dbReference>
<accession>A0A1L6ZEL1</accession>
<dbReference type="GO" id="GO:0006508">
    <property type="term" value="P:proteolysis"/>
    <property type="evidence" value="ECO:0007669"/>
    <property type="project" value="UniProtKB-KW"/>
</dbReference>
<feature type="transmembrane region" description="Helical" evidence="13">
    <location>
        <begin position="180"/>
        <end position="202"/>
    </location>
</feature>
<proteinExistence type="inferred from homology"/>
<evidence type="ECO:0000313" key="15">
    <source>
        <dbReference type="EMBL" id="APT44940.1"/>
    </source>
</evidence>
<keyword evidence="9" id="KW-0862">Zinc</keyword>
<feature type="domain" description="Peptidase M50" evidence="14">
    <location>
        <begin position="17"/>
        <end position="117"/>
    </location>
</feature>
<evidence type="ECO:0000256" key="3">
    <source>
        <dbReference type="ARBA" id="ARBA00007931"/>
    </source>
</evidence>
<evidence type="ECO:0000256" key="7">
    <source>
        <dbReference type="ARBA" id="ARBA00022723"/>
    </source>
</evidence>
<dbReference type="GO" id="GO:0046872">
    <property type="term" value="F:metal ion binding"/>
    <property type="evidence" value="ECO:0007669"/>
    <property type="project" value="UniProtKB-KW"/>
</dbReference>
<keyword evidence="12 13" id="KW-0472">Membrane</keyword>